<dbReference type="PROSITE" id="PS50088">
    <property type="entry name" value="ANK_REPEAT"/>
    <property type="match status" value="2"/>
</dbReference>
<feature type="chain" id="PRO_5043774605" description="Ankyrin repeat protein" evidence="4">
    <location>
        <begin position="19"/>
        <end position="139"/>
    </location>
</feature>
<dbReference type="PRINTS" id="PR01415">
    <property type="entry name" value="ANKYRIN"/>
</dbReference>
<dbReference type="InterPro" id="IPR036770">
    <property type="entry name" value="Ankyrin_rpt-contain_sf"/>
</dbReference>
<keyword evidence="1" id="KW-0677">Repeat</keyword>
<feature type="signal peptide" evidence="4">
    <location>
        <begin position="1"/>
        <end position="18"/>
    </location>
</feature>
<keyword evidence="6" id="KW-1185">Reference proteome</keyword>
<accession>A0AAV2QNY7</accession>
<keyword evidence="2 3" id="KW-0040">ANK repeat</keyword>
<evidence type="ECO:0000256" key="4">
    <source>
        <dbReference type="SAM" id="SignalP"/>
    </source>
</evidence>
<name>A0AAV2QNY7_MEGNR</name>
<dbReference type="GO" id="GO:0005634">
    <property type="term" value="C:nucleus"/>
    <property type="evidence" value="ECO:0007669"/>
    <property type="project" value="TreeGrafter"/>
</dbReference>
<evidence type="ECO:0008006" key="7">
    <source>
        <dbReference type="Google" id="ProtNLM"/>
    </source>
</evidence>
<keyword evidence="4" id="KW-0732">Signal</keyword>
<evidence type="ECO:0000313" key="6">
    <source>
        <dbReference type="Proteomes" id="UP001497623"/>
    </source>
</evidence>
<feature type="repeat" description="ANK" evidence="3">
    <location>
        <begin position="87"/>
        <end position="119"/>
    </location>
</feature>
<gene>
    <name evidence="5" type="ORF">MNOR_LOCUS14453</name>
</gene>
<evidence type="ECO:0000256" key="1">
    <source>
        <dbReference type="ARBA" id="ARBA00022737"/>
    </source>
</evidence>
<comment type="caution">
    <text evidence="5">The sequence shown here is derived from an EMBL/GenBank/DDBJ whole genome shotgun (WGS) entry which is preliminary data.</text>
</comment>
<dbReference type="InterPro" id="IPR002110">
    <property type="entry name" value="Ankyrin_rpt"/>
</dbReference>
<dbReference type="Proteomes" id="UP001497623">
    <property type="component" value="Unassembled WGS sequence"/>
</dbReference>
<evidence type="ECO:0000256" key="3">
    <source>
        <dbReference type="PROSITE-ProRule" id="PRU00023"/>
    </source>
</evidence>
<dbReference type="PROSITE" id="PS50297">
    <property type="entry name" value="ANK_REP_REGION"/>
    <property type="match status" value="1"/>
</dbReference>
<dbReference type="EMBL" id="CAXKWB010008668">
    <property type="protein sequence ID" value="CAL4091872.1"/>
    <property type="molecule type" value="Genomic_DNA"/>
</dbReference>
<dbReference type="PANTHER" id="PTHR24201">
    <property type="entry name" value="ANK_REP_REGION DOMAIN-CONTAINING PROTEIN"/>
    <property type="match status" value="1"/>
</dbReference>
<feature type="non-terminal residue" evidence="5">
    <location>
        <position position="139"/>
    </location>
</feature>
<dbReference type="Gene3D" id="1.25.40.20">
    <property type="entry name" value="Ankyrin repeat-containing domain"/>
    <property type="match status" value="1"/>
</dbReference>
<dbReference type="SUPFAM" id="SSF48403">
    <property type="entry name" value="Ankyrin repeat"/>
    <property type="match status" value="1"/>
</dbReference>
<evidence type="ECO:0000256" key="2">
    <source>
        <dbReference type="ARBA" id="ARBA00023043"/>
    </source>
</evidence>
<organism evidence="5 6">
    <name type="scientific">Meganyctiphanes norvegica</name>
    <name type="common">Northern krill</name>
    <name type="synonym">Thysanopoda norvegica</name>
    <dbReference type="NCBI Taxonomy" id="48144"/>
    <lineage>
        <taxon>Eukaryota</taxon>
        <taxon>Metazoa</taxon>
        <taxon>Ecdysozoa</taxon>
        <taxon>Arthropoda</taxon>
        <taxon>Crustacea</taxon>
        <taxon>Multicrustacea</taxon>
        <taxon>Malacostraca</taxon>
        <taxon>Eumalacostraca</taxon>
        <taxon>Eucarida</taxon>
        <taxon>Euphausiacea</taxon>
        <taxon>Euphausiidae</taxon>
        <taxon>Meganyctiphanes</taxon>
    </lineage>
</organism>
<protein>
    <recommendedName>
        <fullName evidence="7">Ankyrin repeat protein</fullName>
    </recommendedName>
</protein>
<evidence type="ECO:0000313" key="5">
    <source>
        <dbReference type="EMBL" id="CAL4091872.1"/>
    </source>
</evidence>
<proteinExistence type="predicted"/>
<feature type="repeat" description="ANK" evidence="3">
    <location>
        <begin position="54"/>
        <end position="86"/>
    </location>
</feature>
<dbReference type="AlphaFoldDB" id="A0AAV2QNY7"/>
<dbReference type="Pfam" id="PF12796">
    <property type="entry name" value="Ank_2"/>
    <property type="match status" value="1"/>
</dbReference>
<dbReference type="InterPro" id="IPR050776">
    <property type="entry name" value="Ank_Repeat/CDKN_Inhibitor"/>
</dbReference>
<sequence>MVNLRVLFIATFVMAVFGNINHDLINATTRGDLEGVEKSLSSGGNPHWRSPDNQGSTILHFAAALNHSAIVSSLLNSGADIEVRDDFRITPLQYASVVGSTDSLATLIAHGADVNNQAFNGDTALIAATQSGHLNIVNT</sequence>
<dbReference type="SMART" id="SM00248">
    <property type="entry name" value="ANK"/>
    <property type="match status" value="2"/>
</dbReference>
<dbReference type="PANTHER" id="PTHR24201:SF2">
    <property type="entry name" value="ANKYRIN REPEAT DOMAIN-CONTAINING PROTEIN 42"/>
    <property type="match status" value="1"/>
</dbReference>
<reference evidence="5 6" key="1">
    <citation type="submission" date="2024-05" db="EMBL/GenBank/DDBJ databases">
        <authorList>
            <person name="Wallberg A."/>
        </authorList>
    </citation>
    <scope>NUCLEOTIDE SEQUENCE [LARGE SCALE GENOMIC DNA]</scope>
</reference>